<reference evidence="4 5" key="1">
    <citation type="submission" date="2018-08" db="EMBL/GenBank/DDBJ databases">
        <title>A genome reference for cultivated species of the human gut microbiota.</title>
        <authorList>
            <person name="Zou Y."/>
            <person name="Xue W."/>
            <person name="Luo G."/>
        </authorList>
    </citation>
    <scope>NUCLEOTIDE SEQUENCE [LARGE SCALE GENOMIC DNA]</scope>
    <source>
        <strain evidence="2 4">AF15-20</strain>
        <strain evidence="1 5">AF22-10AC</strain>
        <strain evidence="3 6">AM42-13AC</strain>
    </source>
</reference>
<evidence type="ECO:0000313" key="6">
    <source>
        <dbReference type="Proteomes" id="UP000285288"/>
    </source>
</evidence>
<dbReference type="Proteomes" id="UP000285288">
    <property type="component" value="Unassembled WGS sequence"/>
</dbReference>
<organism evidence="2 4">
    <name type="scientific">Holdemanella biformis</name>
    <dbReference type="NCBI Taxonomy" id="1735"/>
    <lineage>
        <taxon>Bacteria</taxon>
        <taxon>Bacillati</taxon>
        <taxon>Bacillota</taxon>
        <taxon>Erysipelotrichia</taxon>
        <taxon>Erysipelotrichales</taxon>
        <taxon>Erysipelotrichaceae</taxon>
        <taxon>Holdemanella</taxon>
    </lineage>
</organism>
<evidence type="ECO:0000313" key="4">
    <source>
        <dbReference type="Proteomes" id="UP000265489"/>
    </source>
</evidence>
<name>A0A395WC76_9FIRM</name>
<dbReference type="GeneID" id="66579659"/>
<evidence type="ECO:0000313" key="2">
    <source>
        <dbReference type="EMBL" id="RGU92677.1"/>
    </source>
</evidence>
<dbReference type="EMBL" id="QRVM01000018">
    <property type="protein sequence ID" value="RGS46892.1"/>
    <property type="molecule type" value="Genomic_DNA"/>
</dbReference>
<dbReference type="AlphaFoldDB" id="A0A395WC76"/>
<protein>
    <submittedName>
        <fullName evidence="2">Uncharacterized protein</fullName>
    </submittedName>
</protein>
<sequence>MEKLCSIKGSKLYFNGEELLKIESIEKIEVKTLPVRQAIKSQLLNSMATFMSGSLINGNEQCIVGLNIIQKDKKEIWIPFHEGSVTRFNLDYHQYVKNARELKDKILKYIIKTQE</sequence>
<evidence type="ECO:0000313" key="3">
    <source>
        <dbReference type="EMBL" id="RHB08821.1"/>
    </source>
</evidence>
<dbReference type="EMBL" id="QSGD01000005">
    <property type="protein sequence ID" value="RHB08821.1"/>
    <property type="molecule type" value="Genomic_DNA"/>
</dbReference>
<dbReference type="RefSeq" id="WP_117993329.1">
    <property type="nucleotide sequence ID" value="NZ_CALHUJ010000086.1"/>
</dbReference>
<dbReference type="Proteomes" id="UP000265489">
    <property type="component" value="Unassembled WGS sequence"/>
</dbReference>
<proteinExistence type="predicted"/>
<dbReference type="Proteomes" id="UP000285274">
    <property type="component" value="Unassembled WGS sequence"/>
</dbReference>
<evidence type="ECO:0000313" key="5">
    <source>
        <dbReference type="Proteomes" id="UP000285274"/>
    </source>
</evidence>
<accession>A0A395WC76</accession>
<comment type="caution">
    <text evidence="2">The sequence shown here is derived from an EMBL/GenBank/DDBJ whole genome shotgun (WGS) entry which is preliminary data.</text>
</comment>
<dbReference type="EMBL" id="QRYQ01000005">
    <property type="protein sequence ID" value="RGU92677.1"/>
    <property type="molecule type" value="Genomic_DNA"/>
</dbReference>
<gene>
    <name evidence="3" type="ORF">DW907_02735</name>
    <name evidence="2" type="ORF">DWW32_04490</name>
    <name evidence="1" type="ORF">DWX92_05365</name>
</gene>
<evidence type="ECO:0000313" key="1">
    <source>
        <dbReference type="EMBL" id="RGS46892.1"/>
    </source>
</evidence>